<keyword evidence="1" id="KW-1133">Transmembrane helix</keyword>
<dbReference type="InterPro" id="IPR008900">
    <property type="entry name" value="Zot_N"/>
</dbReference>
<evidence type="ECO:0000256" key="1">
    <source>
        <dbReference type="SAM" id="Phobius"/>
    </source>
</evidence>
<comment type="caution">
    <text evidence="3">The sequence shown here is derived from an EMBL/GenBank/DDBJ whole genome shotgun (WGS) entry which is preliminary data.</text>
</comment>
<dbReference type="Pfam" id="PF05707">
    <property type="entry name" value="Zot"/>
    <property type="match status" value="1"/>
</dbReference>
<feature type="transmembrane region" description="Helical" evidence="1">
    <location>
        <begin position="189"/>
        <end position="207"/>
    </location>
</feature>
<reference evidence="3 4" key="1">
    <citation type="submission" date="2018-09" db="EMBL/GenBank/DDBJ databases">
        <title>Metagenome Assembled Genomes from an Advanced Water Purification Facility.</title>
        <authorList>
            <person name="Stamps B.W."/>
            <person name="Spear J.R."/>
        </authorList>
    </citation>
    <scope>NUCLEOTIDE SEQUENCE [LARGE SCALE GENOMIC DNA]</scope>
    <source>
        <strain evidence="3">Bin_63_2</strain>
    </source>
</reference>
<protein>
    <recommendedName>
        <fullName evidence="2">Zona occludens toxin N-terminal domain-containing protein</fullName>
    </recommendedName>
</protein>
<dbReference type="Proteomes" id="UP000321026">
    <property type="component" value="Unassembled WGS sequence"/>
</dbReference>
<dbReference type="AlphaFoldDB" id="A0A5C7J430"/>
<proteinExistence type="predicted"/>
<gene>
    <name evidence="3" type="ORF">E6Q11_05045</name>
</gene>
<dbReference type="Gene3D" id="3.40.50.300">
    <property type="entry name" value="P-loop containing nucleotide triphosphate hydrolases"/>
    <property type="match status" value="1"/>
</dbReference>
<feature type="domain" description="Zona occludens toxin N-terminal" evidence="2">
    <location>
        <begin position="1"/>
        <end position="176"/>
    </location>
</feature>
<evidence type="ECO:0000313" key="4">
    <source>
        <dbReference type="Proteomes" id="UP000321026"/>
    </source>
</evidence>
<evidence type="ECO:0000313" key="3">
    <source>
        <dbReference type="EMBL" id="TXG76217.1"/>
    </source>
</evidence>
<organism evidence="3 4">
    <name type="scientific">Candidatus Dojkabacteria bacterium</name>
    <dbReference type="NCBI Taxonomy" id="2099670"/>
    <lineage>
        <taxon>Bacteria</taxon>
        <taxon>Candidatus Dojkabacteria</taxon>
    </lineage>
</organism>
<name>A0A5C7J430_9BACT</name>
<accession>A0A5C7J430</accession>
<keyword evidence="1" id="KW-0472">Membrane</keyword>
<sequence>MLYFVTGLPGASKTLNTIKMVCEEQEFKNRPVYYNRIDDVTIDDWQELPDNDVAKWFDLPHGSVIIIDEAYRHFPVMKRGETKPEHYEKLAEIRHYGITMICICQAATDVDTFVRKKAGRHYHYERHYGTRAVKQIQFKLTSGAITDTDRNSNRDMAEIKTLKIDAAYFGKYKSAEVHTVKANLPWKRFAFPVVALVLVIACTAYFLSHFGKTGNETEAAQAKPVQQVPVKTITSEILQSQKPEGLQLSDYQPRVPNMPWTAPIYDKLMTDVKSVPLPKACAYSKSRNTCRCVTDQATYIDVGYALCKSIVKNGFFDTTKEPTKSSQPTKASPSDEWRGFAEANRAPALVIGANSYPEGPVVRM</sequence>
<dbReference type="EMBL" id="SSDS01000080">
    <property type="protein sequence ID" value="TXG76217.1"/>
    <property type="molecule type" value="Genomic_DNA"/>
</dbReference>
<dbReference type="InterPro" id="IPR027417">
    <property type="entry name" value="P-loop_NTPase"/>
</dbReference>
<keyword evidence="1" id="KW-0812">Transmembrane</keyword>
<evidence type="ECO:0000259" key="2">
    <source>
        <dbReference type="Pfam" id="PF05707"/>
    </source>
</evidence>